<sequence length="289" mass="33507">MRRWFVFALIWIVSLIPFQVSASDKIKVHLGLLGAGEQVFAYEISVLKLALAHCGRDAELEIEVLTMPQERAFLELESGRSSFNVFFSGFSAEREARFRQIDIPLSRGLLGHRIFITTDRFAAALAEIGDLDTLKQFAVVGSGNGWPDTRIFEAAGFSVQRSRYENLWKMLAKERINIFNRGIHEAYVEIGIRKPEHQNLVVDPHLMVRYRFDYMFYVQKDNEELGDLLETGLRRAYESGAFMENFNSHPMIRTVIEQAHPKDRLTFDIDNPLMTERQRAIPDRYWHSF</sequence>
<accession>A0ABT0GQ85</accession>
<evidence type="ECO:0000313" key="1">
    <source>
        <dbReference type="EMBL" id="MCK7611597.1"/>
    </source>
</evidence>
<dbReference type="SUPFAM" id="SSF53850">
    <property type="entry name" value="Periplasmic binding protein-like II"/>
    <property type="match status" value="1"/>
</dbReference>
<reference evidence="1" key="1">
    <citation type="submission" date="2022-04" db="EMBL/GenBank/DDBJ databases">
        <title>Roseibium sp. CAU 1639 isolated from mud.</title>
        <authorList>
            <person name="Kim W."/>
        </authorList>
    </citation>
    <scope>NUCLEOTIDE SEQUENCE</scope>
    <source>
        <strain evidence="1">CAU 1639</strain>
    </source>
</reference>
<comment type="caution">
    <text evidence="1">The sequence shown here is derived from an EMBL/GenBank/DDBJ whole genome shotgun (WGS) entry which is preliminary data.</text>
</comment>
<name>A0ABT0GQ85_9HYPH</name>
<dbReference type="Proteomes" id="UP001431221">
    <property type="component" value="Unassembled WGS sequence"/>
</dbReference>
<protein>
    <submittedName>
        <fullName evidence="1">Transporter substrate-binding domain-containing protein</fullName>
    </submittedName>
</protein>
<gene>
    <name evidence="1" type="ORF">M0H32_05455</name>
</gene>
<keyword evidence="2" id="KW-1185">Reference proteome</keyword>
<proteinExistence type="predicted"/>
<dbReference type="RefSeq" id="WP_248151812.1">
    <property type="nucleotide sequence ID" value="NZ_JALNMJ010000003.1"/>
</dbReference>
<dbReference type="EMBL" id="JALNMJ010000003">
    <property type="protein sequence ID" value="MCK7611597.1"/>
    <property type="molecule type" value="Genomic_DNA"/>
</dbReference>
<evidence type="ECO:0000313" key="2">
    <source>
        <dbReference type="Proteomes" id="UP001431221"/>
    </source>
</evidence>
<organism evidence="1 2">
    <name type="scientific">Roseibium sediminicola</name>
    <dbReference type="NCBI Taxonomy" id="2933272"/>
    <lineage>
        <taxon>Bacteria</taxon>
        <taxon>Pseudomonadati</taxon>
        <taxon>Pseudomonadota</taxon>
        <taxon>Alphaproteobacteria</taxon>
        <taxon>Hyphomicrobiales</taxon>
        <taxon>Stappiaceae</taxon>
        <taxon>Roseibium</taxon>
    </lineage>
</organism>